<dbReference type="Gene3D" id="1.20.1250.20">
    <property type="entry name" value="MFS general substrate transporter like domains"/>
    <property type="match status" value="1"/>
</dbReference>
<evidence type="ECO:0000259" key="7">
    <source>
        <dbReference type="PROSITE" id="PS50850"/>
    </source>
</evidence>
<dbReference type="Pfam" id="PF00083">
    <property type="entry name" value="Sugar_tr"/>
    <property type="match status" value="1"/>
</dbReference>
<dbReference type="EMBL" id="KB933100">
    <property type="protein sequence ID" value="EOO00273.1"/>
    <property type="molecule type" value="Genomic_DNA"/>
</dbReference>
<proteinExistence type="inferred from homology"/>
<evidence type="ECO:0000256" key="5">
    <source>
        <dbReference type="ARBA" id="ARBA00023136"/>
    </source>
</evidence>
<dbReference type="InterPro" id="IPR005828">
    <property type="entry name" value="MFS_sugar_transport-like"/>
</dbReference>
<dbReference type="HOGENOM" id="CLU_1185750_0_0_1"/>
<comment type="subcellular location">
    <subcellularLocation>
        <location evidence="1">Membrane</location>
        <topology evidence="1">Multi-pass membrane protein</topology>
    </subcellularLocation>
</comment>
<dbReference type="InterPro" id="IPR036259">
    <property type="entry name" value="MFS_trans_sf"/>
</dbReference>
<dbReference type="PROSITE" id="PS50850">
    <property type="entry name" value="MFS"/>
    <property type="match status" value="1"/>
</dbReference>
<feature type="domain" description="Major facilitator superfamily (MFS) profile" evidence="7">
    <location>
        <begin position="1"/>
        <end position="183"/>
    </location>
</feature>
<dbReference type="OrthoDB" id="6612291at2759"/>
<feature type="transmembrane region" description="Helical" evidence="6">
    <location>
        <begin position="160"/>
        <end position="179"/>
    </location>
</feature>
<evidence type="ECO:0000256" key="6">
    <source>
        <dbReference type="SAM" id="Phobius"/>
    </source>
</evidence>
<comment type="similarity">
    <text evidence="2">Belongs to the major facilitator superfamily. Sugar transporter (TC 2.A.1.1) family.</text>
</comment>
<evidence type="ECO:0000313" key="8">
    <source>
        <dbReference type="EMBL" id="EOO00273.1"/>
    </source>
</evidence>
<dbReference type="RefSeq" id="XP_007914940.1">
    <property type="nucleotide sequence ID" value="XM_007916749.1"/>
</dbReference>
<feature type="transmembrane region" description="Helical" evidence="6">
    <location>
        <begin position="60"/>
        <end position="80"/>
    </location>
</feature>
<evidence type="ECO:0000256" key="3">
    <source>
        <dbReference type="ARBA" id="ARBA00022692"/>
    </source>
</evidence>
<dbReference type="GO" id="GO:0016020">
    <property type="term" value="C:membrane"/>
    <property type="evidence" value="ECO:0007669"/>
    <property type="project" value="UniProtKB-SubCell"/>
</dbReference>
<protein>
    <submittedName>
        <fullName evidence="8">Putative maltose permease protein</fullName>
    </submittedName>
</protein>
<name>R8BLN4_PHAM7</name>
<dbReference type="GeneID" id="19324669"/>
<dbReference type="KEGG" id="tmn:UCRPA7_4239"/>
<dbReference type="PANTHER" id="PTHR48022:SF5">
    <property type="entry name" value="ALPHA-GLUCOSIDES PERMEASE MPH2-RELATED"/>
    <property type="match status" value="1"/>
</dbReference>
<evidence type="ECO:0000256" key="2">
    <source>
        <dbReference type="ARBA" id="ARBA00010992"/>
    </source>
</evidence>
<dbReference type="eggNOG" id="KOG0254">
    <property type="taxonomic scope" value="Eukaryota"/>
</dbReference>
<keyword evidence="4 6" id="KW-1133">Transmembrane helix</keyword>
<dbReference type="SUPFAM" id="SSF103473">
    <property type="entry name" value="MFS general substrate transporter"/>
    <property type="match status" value="1"/>
</dbReference>
<feature type="transmembrane region" description="Helical" evidence="6">
    <location>
        <begin position="126"/>
        <end position="148"/>
    </location>
</feature>
<reference evidence="9" key="1">
    <citation type="journal article" date="2013" name="Genome Announc.">
        <title>Draft genome sequence of the ascomycete Phaeoacremonium aleophilum strain UCR-PA7, a causal agent of the esca disease complex in grapevines.</title>
        <authorList>
            <person name="Blanco-Ulate B."/>
            <person name="Rolshausen P."/>
            <person name="Cantu D."/>
        </authorList>
    </citation>
    <scope>NUCLEOTIDE SEQUENCE [LARGE SCALE GENOMIC DNA]</scope>
    <source>
        <strain evidence="9">UCR-PA7</strain>
    </source>
</reference>
<dbReference type="InterPro" id="IPR020846">
    <property type="entry name" value="MFS_dom"/>
</dbReference>
<feature type="transmembrane region" description="Helical" evidence="6">
    <location>
        <begin position="92"/>
        <end position="114"/>
    </location>
</feature>
<keyword evidence="5 6" id="KW-0472">Membrane</keyword>
<evidence type="ECO:0000256" key="1">
    <source>
        <dbReference type="ARBA" id="ARBA00004141"/>
    </source>
</evidence>
<keyword evidence="3 6" id="KW-0812">Transmembrane</keyword>
<evidence type="ECO:0000256" key="4">
    <source>
        <dbReference type="ARBA" id="ARBA00022989"/>
    </source>
</evidence>
<dbReference type="AlphaFoldDB" id="R8BLN4"/>
<dbReference type="PANTHER" id="PTHR48022">
    <property type="entry name" value="PLASTIDIC GLUCOSE TRANSPORTER 4"/>
    <property type="match status" value="1"/>
</dbReference>
<dbReference type="Proteomes" id="UP000014074">
    <property type="component" value="Unassembled WGS sequence"/>
</dbReference>
<organism evidence="8 9">
    <name type="scientific">Phaeoacremonium minimum (strain UCR-PA7)</name>
    <name type="common">Esca disease fungus</name>
    <name type="synonym">Togninia minima</name>
    <dbReference type="NCBI Taxonomy" id="1286976"/>
    <lineage>
        <taxon>Eukaryota</taxon>
        <taxon>Fungi</taxon>
        <taxon>Dikarya</taxon>
        <taxon>Ascomycota</taxon>
        <taxon>Pezizomycotina</taxon>
        <taxon>Sordariomycetes</taxon>
        <taxon>Sordariomycetidae</taxon>
        <taxon>Togniniales</taxon>
        <taxon>Togniniaceae</taxon>
        <taxon>Phaeoacremonium</taxon>
    </lineage>
</organism>
<dbReference type="GO" id="GO:0005351">
    <property type="term" value="F:carbohydrate:proton symporter activity"/>
    <property type="evidence" value="ECO:0007669"/>
    <property type="project" value="TreeGrafter"/>
</dbReference>
<accession>R8BLN4</accession>
<sequence>MVYIAQQFVGVNFITGYLTYYFKLAGVNNALGLAQMAYAVQLFGNICSWPLVDRLGRRPLIVGGMNIMTAALLIIGGISTMKDNKDALKATVSFMTIWGFLYQATIGAVAYAVGGETASPSHRQKTYSINIMSATAVSCLVLQTMPYMINPDKANLGGKISFVFFAPSVPMCIYLYFCLPEMKGRNYAEIEEMFQNKVPARKFKTYVCHGAQELTEVVREAEQKGVEVETREAA</sequence>
<dbReference type="InterPro" id="IPR050360">
    <property type="entry name" value="MFS_Sugar_Transporters"/>
</dbReference>
<keyword evidence="9" id="KW-1185">Reference proteome</keyword>
<gene>
    <name evidence="8" type="ORF">UCRPA7_4239</name>
</gene>
<evidence type="ECO:0000313" key="9">
    <source>
        <dbReference type="Proteomes" id="UP000014074"/>
    </source>
</evidence>